<organism evidence="1 2">
    <name type="scientific">Bartonella choladocola</name>
    <dbReference type="NCBI Taxonomy" id="2750995"/>
    <lineage>
        <taxon>Bacteria</taxon>
        <taxon>Pseudomonadati</taxon>
        <taxon>Pseudomonadota</taxon>
        <taxon>Alphaproteobacteria</taxon>
        <taxon>Hyphomicrobiales</taxon>
        <taxon>Bartonellaceae</taxon>
        <taxon>Bartonella</taxon>
    </lineage>
</organism>
<name>A0A1U9MJP8_9HYPH</name>
<dbReference type="EMBL" id="CP015625">
    <property type="protein sequence ID" value="AQT47871.1"/>
    <property type="molecule type" value="Genomic_DNA"/>
</dbReference>
<keyword evidence="2" id="KW-1185">Reference proteome</keyword>
<dbReference type="KEGG" id="bapi:BBC0122_017720"/>
<dbReference type="RefSeq" id="WP_077993234.1">
    <property type="nucleotide sequence ID" value="NZ_CP015625.1"/>
</dbReference>
<gene>
    <name evidence="1" type="ORF">BBC0122_017720</name>
</gene>
<dbReference type="OrthoDB" id="7926962at2"/>
<proteinExistence type="predicted"/>
<dbReference type="Proteomes" id="UP000189632">
    <property type="component" value="Chromosome"/>
</dbReference>
<dbReference type="AlphaFoldDB" id="A0A1U9MJP8"/>
<protein>
    <submittedName>
        <fullName evidence="1">Uncharacterized protein</fullName>
    </submittedName>
</protein>
<sequence>MIAAQSEGPLQKEAINLIADFILNANDITTANKQRIRAMEYLSDRLKTDFLDDDIDELIKLSSSELTESNVNYRFSQLNIVYENFTFSNEKKFLNSISSNNEENNDKEKCIIKRLFYRVERKLTTYIERNFINNINRKLVAYNNCNFEKFSGQNGIEKIILIYAHNCHFKKCKIGIVKGYSKKLETLSTTGQKGNFTPLNNKFEQCDFSDSDGWNILRPSNRMEGEISEIVAENAFINCFYYSGHEPKGFVKERDGALLTEITSKEQFEELIGSSSFMQYAPPDD</sequence>
<evidence type="ECO:0000313" key="2">
    <source>
        <dbReference type="Proteomes" id="UP000189632"/>
    </source>
</evidence>
<evidence type="ECO:0000313" key="1">
    <source>
        <dbReference type="EMBL" id="AQT47871.1"/>
    </source>
</evidence>
<reference evidence="1 2" key="1">
    <citation type="submission" date="2016-11" db="EMBL/GenBank/DDBJ databases">
        <title>Comparative genomics of Bartonella apis.</title>
        <authorList>
            <person name="Engel P."/>
        </authorList>
    </citation>
    <scope>NUCLEOTIDE SEQUENCE [LARGE SCALE GENOMIC DNA]</scope>
    <source>
        <strain evidence="1 2">BBC0122</strain>
    </source>
</reference>
<accession>A0A1U9MJP8</accession>